<keyword evidence="16" id="KW-1185">Reference proteome</keyword>
<dbReference type="RefSeq" id="WP_257511578.1">
    <property type="nucleotide sequence ID" value="NZ_JANKHG010000016.1"/>
</dbReference>
<gene>
    <name evidence="15" type="ORF">NSP04_06735</name>
</gene>
<dbReference type="InterPro" id="IPR029028">
    <property type="entry name" value="Alpha/beta_knot_MTases"/>
</dbReference>
<accession>A0ABT1XGR6</accession>
<dbReference type="InterPro" id="IPR046886">
    <property type="entry name" value="RsmE_MTase_dom"/>
</dbReference>
<keyword evidence="9 12" id="KW-0949">S-adenosyl-L-methionine</keyword>
<evidence type="ECO:0000256" key="4">
    <source>
        <dbReference type="ARBA" id="ARBA00013673"/>
    </source>
</evidence>
<dbReference type="SUPFAM" id="SSF88697">
    <property type="entry name" value="PUA domain-like"/>
    <property type="match status" value="1"/>
</dbReference>
<dbReference type="PANTHER" id="PTHR30027">
    <property type="entry name" value="RIBOSOMAL RNA SMALL SUBUNIT METHYLTRANSFERASE E"/>
    <property type="match status" value="1"/>
</dbReference>
<dbReference type="SUPFAM" id="SSF75217">
    <property type="entry name" value="alpha/beta knot"/>
    <property type="match status" value="1"/>
</dbReference>
<evidence type="ECO:0000256" key="3">
    <source>
        <dbReference type="ARBA" id="ARBA00012328"/>
    </source>
</evidence>
<keyword evidence="6 12" id="KW-0698">rRNA processing</keyword>
<evidence type="ECO:0000256" key="10">
    <source>
        <dbReference type="ARBA" id="ARBA00025699"/>
    </source>
</evidence>
<comment type="catalytic activity">
    <reaction evidence="11 12">
        <text>uridine(1498) in 16S rRNA + S-adenosyl-L-methionine = N(3)-methyluridine(1498) in 16S rRNA + S-adenosyl-L-homocysteine + H(+)</text>
        <dbReference type="Rhea" id="RHEA:42920"/>
        <dbReference type="Rhea" id="RHEA-COMP:10283"/>
        <dbReference type="Rhea" id="RHEA-COMP:10284"/>
        <dbReference type="ChEBI" id="CHEBI:15378"/>
        <dbReference type="ChEBI" id="CHEBI:57856"/>
        <dbReference type="ChEBI" id="CHEBI:59789"/>
        <dbReference type="ChEBI" id="CHEBI:65315"/>
        <dbReference type="ChEBI" id="CHEBI:74502"/>
        <dbReference type="EC" id="2.1.1.193"/>
    </reaction>
</comment>
<dbReference type="Pfam" id="PF20260">
    <property type="entry name" value="PUA_4"/>
    <property type="match status" value="1"/>
</dbReference>
<evidence type="ECO:0000256" key="9">
    <source>
        <dbReference type="ARBA" id="ARBA00022691"/>
    </source>
</evidence>
<evidence type="ECO:0000256" key="5">
    <source>
        <dbReference type="ARBA" id="ARBA00022490"/>
    </source>
</evidence>
<evidence type="ECO:0000256" key="12">
    <source>
        <dbReference type="PIRNR" id="PIRNR015601"/>
    </source>
</evidence>
<reference evidence="15" key="1">
    <citation type="submission" date="2022-07" db="EMBL/GenBank/DDBJ databases">
        <authorList>
            <person name="Xamxidin M."/>
        </authorList>
    </citation>
    <scope>NUCLEOTIDE SEQUENCE</scope>
    <source>
        <strain evidence="15">YS8-69</strain>
    </source>
</reference>
<dbReference type="Gene3D" id="3.40.1280.10">
    <property type="match status" value="1"/>
</dbReference>
<evidence type="ECO:0000256" key="1">
    <source>
        <dbReference type="ARBA" id="ARBA00004496"/>
    </source>
</evidence>
<dbReference type="Proteomes" id="UP001165267">
    <property type="component" value="Unassembled WGS sequence"/>
</dbReference>
<name>A0ABT1XGR6_9BURK</name>
<dbReference type="EMBL" id="JANKHG010000016">
    <property type="protein sequence ID" value="MCR2746339.1"/>
    <property type="molecule type" value="Genomic_DNA"/>
</dbReference>
<evidence type="ECO:0000256" key="7">
    <source>
        <dbReference type="ARBA" id="ARBA00022603"/>
    </source>
</evidence>
<proteinExistence type="inferred from homology"/>
<dbReference type="NCBIfam" id="TIGR00046">
    <property type="entry name" value="RsmE family RNA methyltransferase"/>
    <property type="match status" value="1"/>
</dbReference>
<evidence type="ECO:0000256" key="2">
    <source>
        <dbReference type="ARBA" id="ARBA00005528"/>
    </source>
</evidence>
<dbReference type="NCBIfam" id="NF008692">
    <property type="entry name" value="PRK11713.1-5"/>
    <property type="match status" value="1"/>
</dbReference>
<organism evidence="15 16">
    <name type="scientific">Limnobacter parvus</name>
    <dbReference type="NCBI Taxonomy" id="2939690"/>
    <lineage>
        <taxon>Bacteria</taxon>
        <taxon>Pseudomonadati</taxon>
        <taxon>Pseudomonadota</taxon>
        <taxon>Betaproteobacteria</taxon>
        <taxon>Burkholderiales</taxon>
        <taxon>Burkholderiaceae</taxon>
        <taxon>Limnobacter</taxon>
    </lineage>
</organism>
<keyword evidence="7 12" id="KW-0489">Methyltransferase</keyword>
<comment type="subcellular location">
    <subcellularLocation>
        <location evidence="1 12">Cytoplasm</location>
    </subcellularLocation>
</comment>
<dbReference type="EC" id="2.1.1.193" evidence="3 12"/>
<dbReference type="InterPro" id="IPR006700">
    <property type="entry name" value="RsmE"/>
</dbReference>
<evidence type="ECO:0000313" key="15">
    <source>
        <dbReference type="EMBL" id="MCR2746339.1"/>
    </source>
</evidence>
<evidence type="ECO:0000256" key="8">
    <source>
        <dbReference type="ARBA" id="ARBA00022679"/>
    </source>
</evidence>
<sequence>MKQDNGKRLPRFLLEHCNSVGQVLDLPDDLMHYASRVLRLRDGEVLRVWNGHGAEFKASVHYLSKKLAQVHIGEQLITTDTELNRSVHVLQALPESDKMDWVLEKCTELGVAGFHPVQAQRSVVKLEGERASKRQSHWERVVLAASLQSERVQLPKVESVKSLKTAFETIVETWPNAQVLWFTPQATNPLRQWAAEIVPNVTNAPLFICVGPEGGWSPEETALASEMGALPLNFSQRILRTETFAVACVAQLTALLNLEANQSERQK</sequence>
<keyword evidence="8 12" id="KW-0808">Transferase</keyword>
<evidence type="ECO:0000256" key="6">
    <source>
        <dbReference type="ARBA" id="ARBA00022552"/>
    </source>
</evidence>
<dbReference type="GO" id="GO:0032259">
    <property type="term" value="P:methylation"/>
    <property type="evidence" value="ECO:0007669"/>
    <property type="project" value="UniProtKB-KW"/>
</dbReference>
<comment type="similarity">
    <text evidence="2 12">Belongs to the RNA methyltransferase RsmE family.</text>
</comment>
<feature type="domain" description="Ribosomal RNA small subunit methyltransferase E methyltransferase" evidence="13">
    <location>
        <begin position="82"/>
        <end position="251"/>
    </location>
</feature>
<dbReference type="InterPro" id="IPR046887">
    <property type="entry name" value="RsmE_PUA-like"/>
</dbReference>
<protein>
    <recommendedName>
        <fullName evidence="4 12">Ribosomal RNA small subunit methyltransferase E</fullName>
        <ecNumber evidence="3 12">2.1.1.193</ecNumber>
    </recommendedName>
</protein>
<evidence type="ECO:0000313" key="16">
    <source>
        <dbReference type="Proteomes" id="UP001165267"/>
    </source>
</evidence>
<dbReference type="GO" id="GO:0008168">
    <property type="term" value="F:methyltransferase activity"/>
    <property type="evidence" value="ECO:0007669"/>
    <property type="project" value="UniProtKB-KW"/>
</dbReference>
<evidence type="ECO:0000259" key="13">
    <source>
        <dbReference type="Pfam" id="PF04452"/>
    </source>
</evidence>
<evidence type="ECO:0000259" key="14">
    <source>
        <dbReference type="Pfam" id="PF20260"/>
    </source>
</evidence>
<dbReference type="PANTHER" id="PTHR30027:SF3">
    <property type="entry name" value="16S RRNA (URACIL(1498)-N(3))-METHYLTRANSFERASE"/>
    <property type="match status" value="1"/>
</dbReference>
<dbReference type="InterPro" id="IPR015947">
    <property type="entry name" value="PUA-like_sf"/>
</dbReference>
<comment type="caution">
    <text evidence="15">The sequence shown here is derived from an EMBL/GenBank/DDBJ whole genome shotgun (WGS) entry which is preliminary data.</text>
</comment>
<evidence type="ECO:0000256" key="11">
    <source>
        <dbReference type="ARBA" id="ARBA00047944"/>
    </source>
</evidence>
<dbReference type="CDD" id="cd18084">
    <property type="entry name" value="RsmE-like"/>
    <property type="match status" value="1"/>
</dbReference>
<feature type="domain" description="Ribosomal RNA small subunit methyltransferase E PUA-like" evidence="14">
    <location>
        <begin position="26"/>
        <end position="72"/>
    </location>
</feature>
<dbReference type="Gene3D" id="2.40.240.20">
    <property type="entry name" value="Hypothetical PUA domain-like, domain 1"/>
    <property type="match status" value="1"/>
</dbReference>
<comment type="function">
    <text evidence="10 12">Specifically methylates the N3 position of the uracil ring of uridine 1498 (m3U1498) in 16S rRNA. Acts on the fully assembled 30S ribosomal subunit.</text>
</comment>
<keyword evidence="5 12" id="KW-0963">Cytoplasm</keyword>
<dbReference type="InterPro" id="IPR029026">
    <property type="entry name" value="tRNA_m1G_MTases_N"/>
</dbReference>
<dbReference type="PIRSF" id="PIRSF015601">
    <property type="entry name" value="MTase_slr0722"/>
    <property type="match status" value="1"/>
</dbReference>
<dbReference type="Pfam" id="PF04452">
    <property type="entry name" value="Methyltrans_RNA"/>
    <property type="match status" value="1"/>
</dbReference>